<feature type="compositionally biased region" description="Low complexity" evidence="1">
    <location>
        <begin position="46"/>
        <end position="59"/>
    </location>
</feature>
<dbReference type="Proteomes" id="UP000193240">
    <property type="component" value="Unassembled WGS sequence"/>
</dbReference>
<evidence type="ECO:0000256" key="1">
    <source>
        <dbReference type="SAM" id="MobiDB-lite"/>
    </source>
</evidence>
<evidence type="ECO:0000313" key="3">
    <source>
        <dbReference type="EMBL" id="OSS48663.1"/>
    </source>
</evidence>
<dbReference type="InParanoid" id="A0A1Y2LXY5"/>
<feature type="region of interest" description="Disordered" evidence="1">
    <location>
        <begin position="21"/>
        <end position="92"/>
    </location>
</feature>
<evidence type="ECO:0000313" key="4">
    <source>
        <dbReference type="Proteomes" id="UP000193240"/>
    </source>
</evidence>
<dbReference type="AlphaFoldDB" id="A0A1Y2LXY5"/>
<feature type="transmembrane region" description="Helical" evidence="2">
    <location>
        <begin position="190"/>
        <end position="212"/>
    </location>
</feature>
<feature type="compositionally biased region" description="Low complexity" evidence="1">
    <location>
        <begin position="82"/>
        <end position="92"/>
    </location>
</feature>
<name>A0A1Y2LXY5_EPING</name>
<keyword evidence="2" id="KW-0812">Transmembrane</keyword>
<keyword evidence="2" id="KW-0472">Membrane</keyword>
<gene>
    <name evidence="3" type="ORF">B5807_07004</name>
</gene>
<feature type="compositionally biased region" description="Pro residues" evidence="1">
    <location>
        <begin position="60"/>
        <end position="76"/>
    </location>
</feature>
<keyword evidence="4" id="KW-1185">Reference proteome</keyword>
<proteinExistence type="predicted"/>
<feature type="compositionally biased region" description="Polar residues" evidence="1">
    <location>
        <begin position="35"/>
        <end position="45"/>
    </location>
</feature>
<reference evidence="3 4" key="1">
    <citation type="journal article" date="2017" name="Genome Announc.">
        <title>Genome sequence of the saprophytic ascomycete Epicoccum nigrum ICMP 19927 strain isolated from New Zealand.</title>
        <authorList>
            <person name="Fokin M."/>
            <person name="Fleetwood D."/>
            <person name="Weir B.S."/>
            <person name="Villas-Boas S.G."/>
        </authorList>
    </citation>
    <scope>NUCLEOTIDE SEQUENCE [LARGE SCALE GENOMIC DNA]</scope>
    <source>
        <strain evidence="3 4">ICMP 19927</strain>
    </source>
</reference>
<protein>
    <submittedName>
        <fullName evidence="3">Uncharacterized protein</fullName>
    </submittedName>
</protein>
<accession>A0A1Y2LXY5</accession>
<organism evidence="3 4">
    <name type="scientific">Epicoccum nigrum</name>
    <name type="common">Soil fungus</name>
    <name type="synonym">Epicoccum purpurascens</name>
    <dbReference type="NCBI Taxonomy" id="105696"/>
    <lineage>
        <taxon>Eukaryota</taxon>
        <taxon>Fungi</taxon>
        <taxon>Dikarya</taxon>
        <taxon>Ascomycota</taxon>
        <taxon>Pezizomycotina</taxon>
        <taxon>Dothideomycetes</taxon>
        <taxon>Pleosporomycetidae</taxon>
        <taxon>Pleosporales</taxon>
        <taxon>Pleosporineae</taxon>
        <taxon>Didymellaceae</taxon>
        <taxon>Epicoccum</taxon>
    </lineage>
</organism>
<sequence>MQQSISTRRDGAAAMLRMENRWPQTPGAHDVPSADVSTAETETYSHASSAKPHHAALALAPPPYTPTPCLDSPPIPSNRNSPAALATPLPRRPLTFPTASLADYVSDYPSPARLSFSPSDDEDVDDDADADENVPLARLLPTPCDAPPAYSSVVRHSYRHMLRCSPTEVDEEAVLESIYADELAFEVERAVAMAVVMALMMLAGVLVGLLFLRKGA</sequence>
<keyword evidence="2" id="KW-1133">Transmembrane helix</keyword>
<dbReference type="EMBL" id="KZ107845">
    <property type="protein sequence ID" value="OSS48663.1"/>
    <property type="molecule type" value="Genomic_DNA"/>
</dbReference>
<evidence type="ECO:0000256" key="2">
    <source>
        <dbReference type="SAM" id="Phobius"/>
    </source>
</evidence>